<evidence type="ECO:0000313" key="1">
    <source>
        <dbReference type="EMBL" id="KAA3461476.1"/>
    </source>
</evidence>
<protein>
    <submittedName>
        <fullName evidence="1">Receptor-like protein kinase</fullName>
    </submittedName>
</protein>
<name>A0A5B6UXM5_9ROSI</name>
<dbReference type="Proteomes" id="UP000325315">
    <property type="component" value="Unassembled WGS sequence"/>
</dbReference>
<sequence>MKLKIRFEFFVIKSYADLKKKRHRIYHWRSSFFESLTVEKSASVQQKREIEIEVYRTVHNVFHLLMLRWYKSDPSHVISHKPLRILTREVKELWNKKVLLVKVLWHRHGVEEATWEIEESMKLQNPNLFSGNNF</sequence>
<proteinExistence type="predicted"/>
<dbReference type="AlphaFoldDB" id="A0A5B6UXM5"/>
<reference evidence="2" key="1">
    <citation type="journal article" date="2019" name="Plant Biotechnol. J.">
        <title>Genome sequencing of the Australian wild diploid species Gossypium australe highlights disease resistance and delayed gland morphogenesis.</title>
        <authorList>
            <person name="Cai Y."/>
            <person name="Cai X."/>
            <person name="Wang Q."/>
            <person name="Wang P."/>
            <person name="Zhang Y."/>
            <person name="Cai C."/>
            <person name="Xu Y."/>
            <person name="Wang K."/>
            <person name="Zhou Z."/>
            <person name="Wang C."/>
            <person name="Geng S."/>
            <person name="Li B."/>
            <person name="Dong Q."/>
            <person name="Hou Y."/>
            <person name="Wang H."/>
            <person name="Ai P."/>
            <person name="Liu Z."/>
            <person name="Yi F."/>
            <person name="Sun M."/>
            <person name="An G."/>
            <person name="Cheng J."/>
            <person name="Zhang Y."/>
            <person name="Shi Q."/>
            <person name="Xie Y."/>
            <person name="Shi X."/>
            <person name="Chang Y."/>
            <person name="Huang F."/>
            <person name="Chen Y."/>
            <person name="Hong S."/>
            <person name="Mi L."/>
            <person name="Sun Q."/>
            <person name="Zhang L."/>
            <person name="Zhou B."/>
            <person name="Peng R."/>
            <person name="Zhang X."/>
            <person name="Liu F."/>
        </authorList>
    </citation>
    <scope>NUCLEOTIDE SEQUENCE [LARGE SCALE GENOMIC DNA]</scope>
    <source>
        <strain evidence="2">cv. PA1801</strain>
    </source>
</reference>
<accession>A0A5B6UXM5</accession>
<keyword evidence="1" id="KW-0418">Kinase</keyword>
<comment type="caution">
    <text evidence="1">The sequence shown here is derived from an EMBL/GenBank/DDBJ whole genome shotgun (WGS) entry which is preliminary data.</text>
</comment>
<keyword evidence="2" id="KW-1185">Reference proteome</keyword>
<keyword evidence="1" id="KW-0808">Transferase</keyword>
<keyword evidence="1" id="KW-0675">Receptor</keyword>
<dbReference type="PANTHER" id="PTHR46148:SF44">
    <property type="entry name" value="GAG-POL POLYPROTEIN"/>
    <property type="match status" value="1"/>
</dbReference>
<organism evidence="1 2">
    <name type="scientific">Gossypium australe</name>
    <dbReference type="NCBI Taxonomy" id="47621"/>
    <lineage>
        <taxon>Eukaryota</taxon>
        <taxon>Viridiplantae</taxon>
        <taxon>Streptophyta</taxon>
        <taxon>Embryophyta</taxon>
        <taxon>Tracheophyta</taxon>
        <taxon>Spermatophyta</taxon>
        <taxon>Magnoliopsida</taxon>
        <taxon>eudicotyledons</taxon>
        <taxon>Gunneridae</taxon>
        <taxon>Pentapetalae</taxon>
        <taxon>rosids</taxon>
        <taxon>malvids</taxon>
        <taxon>Malvales</taxon>
        <taxon>Malvaceae</taxon>
        <taxon>Malvoideae</taxon>
        <taxon>Gossypium</taxon>
    </lineage>
</organism>
<dbReference type="EMBL" id="SMMG02000009">
    <property type="protein sequence ID" value="KAA3461476.1"/>
    <property type="molecule type" value="Genomic_DNA"/>
</dbReference>
<gene>
    <name evidence="1" type="ORF">EPI10_028043</name>
</gene>
<dbReference type="GO" id="GO:0016301">
    <property type="term" value="F:kinase activity"/>
    <property type="evidence" value="ECO:0007669"/>
    <property type="project" value="UniProtKB-KW"/>
</dbReference>
<evidence type="ECO:0000313" key="2">
    <source>
        <dbReference type="Proteomes" id="UP000325315"/>
    </source>
</evidence>
<dbReference type="PANTHER" id="PTHR46148">
    <property type="entry name" value="CHROMO DOMAIN-CONTAINING PROTEIN"/>
    <property type="match status" value="1"/>
</dbReference>